<keyword evidence="9" id="KW-0408">Iron</keyword>
<dbReference type="PANTHER" id="PTHR38674:SF1">
    <property type="entry name" value="ALKANE 1-MONOOXYGENASE 1"/>
    <property type="match status" value="1"/>
</dbReference>
<keyword evidence="6" id="KW-0479">Metal-binding</keyword>
<evidence type="ECO:0000256" key="1">
    <source>
        <dbReference type="ARBA" id="ARBA00004429"/>
    </source>
</evidence>
<keyword evidence="5 12" id="KW-0812">Transmembrane</keyword>
<evidence type="ECO:0000256" key="11">
    <source>
        <dbReference type="ARBA" id="ARBA00023136"/>
    </source>
</evidence>
<dbReference type="Pfam" id="PF00487">
    <property type="entry name" value="FA_desaturase"/>
    <property type="match status" value="1"/>
</dbReference>
<evidence type="ECO:0000256" key="4">
    <source>
        <dbReference type="ARBA" id="ARBA00022519"/>
    </source>
</evidence>
<accession>A0A3B0TVW3</accession>
<dbReference type="InterPro" id="IPR033885">
    <property type="entry name" value="AlkB/XylM"/>
</dbReference>
<dbReference type="EMBL" id="UOEQ01000309">
    <property type="protein sequence ID" value="VAW20900.1"/>
    <property type="molecule type" value="Genomic_DNA"/>
</dbReference>
<feature type="domain" description="Fatty acid desaturase" evidence="13">
    <location>
        <begin position="85"/>
        <end position="304"/>
    </location>
</feature>
<evidence type="ECO:0000256" key="8">
    <source>
        <dbReference type="ARBA" id="ARBA00023002"/>
    </source>
</evidence>
<evidence type="ECO:0000256" key="7">
    <source>
        <dbReference type="ARBA" id="ARBA00022989"/>
    </source>
</evidence>
<protein>
    <submittedName>
        <fullName evidence="14">Alkane-1 monooxygenase</fullName>
        <ecNumber evidence="14">1.14.15.3</ecNumber>
    </submittedName>
</protein>
<sequence>MFLSFLIAGLFEELVGDAGDDEKLPPTWYLNLMLFITWPLLLAITIICLNIIGSGFEFIDQALISIGFDPVSARNNTGFFTATGGLVSVGMFYGLSGVNVAHELVHRTKSRFSMILGRWLLAFTWDTGFAIEHVYGHHRHVGTRNDPATARRGEILWFFIIRSTIGQIISAIKFENARLKRRNIPNNIFTNIYWRGQLMSVVVILLYVSMVGPIGILYSAFSAAVGKIYLEAVNYIEHYGLVRIEGQPIQERHSWDSHRRISTGMTYNLPLHSSHHRFASRPFWKLQHASGKAPVLPMGYMPMIFCSAWPPYWEKISEPLLQNWDQNLASPQERKHLADIGELRI</sequence>
<dbReference type="GO" id="GO:0006629">
    <property type="term" value="P:lipid metabolic process"/>
    <property type="evidence" value="ECO:0007669"/>
    <property type="project" value="InterPro"/>
</dbReference>
<dbReference type="GO" id="GO:0005886">
    <property type="term" value="C:plasma membrane"/>
    <property type="evidence" value="ECO:0007669"/>
    <property type="project" value="UniProtKB-SubCell"/>
</dbReference>
<keyword evidence="7 12" id="KW-1133">Transmembrane helix</keyword>
<dbReference type="CDD" id="cd03512">
    <property type="entry name" value="Alkane-hydroxylase"/>
    <property type="match status" value="1"/>
</dbReference>
<keyword evidence="11 12" id="KW-0472">Membrane</keyword>
<evidence type="ECO:0000256" key="6">
    <source>
        <dbReference type="ARBA" id="ARBA00022723"/>
    </source>
</evidence>
<feature type="transmembrane region" description="Helical" evidence="12">
    <location>
        <begin position="155"/>
        <end position="174"/>
    </location>
</feature>
<proteinExistence type="inferred from homology"/>
<keyword evidence="4" id="KW-0997">Cell inner membrane</keyword>
<evidence type="ECO:0000256" key="12">
    <source>
        <dbReference type="SAM" id="Phobius"/>
    </source>
</evidence>
<keyword evidence="10 14" id="KW-0503">Monooxygenase</keyword>
<feature type="transmembrane region" description="Helical" evidence="12">
    <location>
        <begin position="28"/>
        <end position="52"/>
    </location>
</feature>
<comment type="subcellular location">
    <subcellularLocation>
        <location evidence="1">Cell inner membrane</location>
        <topology evidence="1">Multi-pass membrane protein</topology>
    </subcellularLocation>
</comment>
<evidence type="ECO:0000256" key="5">
    <source>
        <dbReference type="ARBA" id="ARBA00022692"/>
    </source>
</evidence>
<gene>
    <name evidence="14" type="ORF">MNBD_ALPHA11-2026</name>
</gene>
<evidence type="ECO:0000256" key="9">
    <source>
        <dbReference type="ARBA" id="ARBA00023004"/>
    </source>
</evidence>
<evidence type="ECO:0000313" key="14">
    <source>
        <dbReference type="EMBL" id="VAW20900.1"/>
    </source>
</evidence>
<evidence type="ECO:0000256" key="10">
    <source>
        <dbReference type="ARBA" id="ARBA00023033"/>
    </source>
</evidence>
<dbReference type="PANTHER" id="PTHR38674">
    <property type="entry name" value="ALKANE 1-MONOOXYGENASE 1"/>
    <property type="match status" value="1"/>
</dbReference>
<dbReference type="InterPro" id="IPR005804">
    <property type="entry name" value="FA_desaturase_dom"/>
</dbReference>
<keyword evidence="8 14" id="KW-0560">Oxidoreductase</keyword>
<evidence type="ECO:0000256" key="2">
    <source>
        <dbReference type="ARBA" id="ARBA00010823"/>
    </source>
</evidence>
<reference evidence="14" key="1">
    <citation type="submission" date="2018-06" db="EMBL/GenBank/DDBJ databases">
        <authorList>
            <person name="Zhirakovskaya E."/>
        </authorList>
    </citation>
    <scope>NUCLEOTIDE SEQUENCE</scope>
</reference>
<comment type="similarity">
    <text evidence="2">Belongs to the fatty acid desaturase type 1 family. AlkB subfamily.</text>
</comment>
<dbReference type="GO" id="GO:0004497">
    <property type="term" value="F:monooxygenase activity"/>
    <property type="evidence" value="ECO:0007669"/>
    <property type="project" value="UniProtKB-KW"/>
</dbReference>
<dbReference type="AlphaFoldDB" id="A0A3B0TVW3"/>
<evidence type="ECO:0000256" key="3">
    <source>
        <dbReference type="ARBA" id="ARBA00022475"/>
    </source>
</evidence>
<keyword evidence="3" id="KW-1003">Cell membrane</keyword>
<organism evidence="14">
    <name type="scientific">hydrothermal vent metagenome</name>
    <dbReference type="NCBI Taxonomy" id="652676"/>
    <lineage>
        <taxon>unclassified sequences</taxon>
        <taxon>metagenomes</taxon>
        <taxon>ecological metagenomes</taxon>
    </lineage>
</organism>
<evidence type="ECO:0000259" key="13">
    <source>
        <dbReference type="Pfam" id="PF00487"/>
    </source>
</evidence>
<feature type="transmembrane region" description="Helical" evidence="12">
    <location>
        <begin position="198"/>
        <end position="221"/>
    </location>
</feature>
<dbReference type="GO" id="GO:0046872">
    <property type="term" value="F:metal ion binding"/>
    <property type="evidence" value="ECO:0007669"/>
    <property type="project" value="UniProtKB-KW"/>
</dbReference>
<dbReference type="EC" id="1.14.15.3" evidence="14"/>
<name>A0A3B0TVW3_9ZZZZ</name>